<proteinExistence type="predicted"/>
<organism evidence="1 2">
    <name type="scientific">Kitasatospora putterlickiae</name>
    <dbReference type="NCBI Taxonomy" id="221725"/>
    <lineage>
        <taxon>Bacteria</taxon>
        <taxon>Bacillati</taxon>
        <taxon>Actinomycetota</taxon>
        <taxon>Actinomycetes</taxon>
        <taxon>Kitasatosporales</taxon>
        <taxon>Streptomycetaceae</taxon>
        <taxon>Kitasatospora</taxon>
    </lineage>
</organism>
<reference evidence="2" key="1">
    <citation type="journal article" date="2019" name="Int. J. Syst. Evol. Microbiol.">
        <title>The Global Catalogue of Microorganisms (GCM) 10K type strain sequencing project: providing services to taxonomists for standard genome sequencing and annotation.</title>
        <authorList>
            <consortium name="The Broad Institute Genomics Platform"/>
            <consortium name="The Broad Institute Genome Sequencing Center for Infectious Disease"/>
            <person name="Wu L."/>
            <person name="Ma J."/>
        </authorList>
    </citation>
    <scope>NUCLEOTIDE SEQUENCE [LARGE SCALE GENOMIC DNA]</scope>
    <source>
        <strain evidence="2">JCM 12393</strain>
    </source>
</reference>
<comment type="caution">
    <text evidence="1">The sequence shown here is derived from an EMBL/GenBank/DDBJ whole genome shotgun (WGS) entry which is preliminary data.</text>
</comment>
<evidence type="ECO:0000313" key="1">
    <source>
        <dbReference type="EMBL" id="GAA1413735.1"/>
    </source>
</evidence>
<protein>
    <submittedName>
        <fullName evidence="1">Uncharacterized protein</fullName>
    </submittedName>
</protein>
<name>A0ABN1YHB5_9ACTN</name>
<dbReference type="Proteomes" id="UP001499863">
    <property type="component" value="Unassembled WGS sequence"/>
</dbReference>
<evidence type="ECO:0000313" key="2">
    <source>
        <dbReference type="Proteomes" id="UP001499863"/>
    </source>
</evidence>
<gene>
    <name evidence="1" type="ORF">GCM10009639_67290</name>
</gene>
<sequence>MLTGVHGVAFTAHGRVGFGSAGHGFNRAGGRFGGGVNGAVNTRLDGAHVAAFAAHGWVRFGSAGARFSGGGRGFGSGR</sequence>
<accession>A0ABN1YHB5</accession>
<dbReference type="EMBL" id="BAAAKJ010000466">
    <property type="protein sequence ID" value="GAA1413735.1"/>
    <property type="molecule type" value="Genomic_DNA"/>
</dbReference>
<keyword evidence="2" id="KW-1185">Reference proteome</keyword>